<protein>
    <recommendedName>
        <fullName evidence="3">Ubiquinone biosynthesis protein</fullName>
    </recommendedName>
</protein>
<keyword evidence="2" id="KW-1185">Reference proteome</keyword>
<dbReference type="PANTHER" id="PTHR12922:SF7">
    <property type="entry name" value="UBIQUINONE BIOSYNTHESIS PROTEIN COQ4 HOMOLOG, MITOCHONDRIAL"/>
    <property type="match status" value="1"/>
</dbReference>
<evidence type="ECO:0000313" key="1">
    <source>
        <dbReference type="EMBL" id="MBH8553398.1"/>
    </source>
</evidence>
<dbReference type="Proteomes" id="UP000599391">
    <property type="component" value="Unassembled WGS sequence"/>
</dbReference>
<dbReference type="InterPro" id="IPR007715">
    <property type="entry name" value="Coq4"/>
</dbReference>
<evidence type="ECO:0008006" key="3">
    <source>
        <dbReference type="Google" id="ProtNLM"/>
    </source>
</evidence>
<dbReference type="PANTHER" id="PTHR12922">
    <property type="entry name" value="UBIQUINONE BIOSYNTHESIS PROTEIN"/>
    <property type="match status" value="1"/>
</dbReference>
<name>A0A8J7HJ27_9CYAN</name>
<comment type="caution">
    <text evidence="1">The sequence shown here is derived from an EMBL/GenBank/DDBJ whole genome shotgun (WGS) entry which is preliminary data.</text>
</comment>
<reference evidence="1 2" key="1">
    <citation type="journal article" date="2021" name="Int. J. Syst. Evol. Microbiol.">
        <title>Amazonocrinis nigriterrae gen. nov., sp. nov., Atlanticothrix silvestris gen. nov., sp. nov. and Dendronalium phyllosphericum gen. nov., sp. nov., nostocacean cyanobacteria from Brazilian environments.</title>
        <authorList>
            <person name="Alvarenga D.O."/>
            <person name="Andreote A.P.D."/>
            <person name="Branco L.H.Z."/>
            <person name="Delbaje E."/>
            <person name="Cruz R.B."/>
            <person name="Varani A.M."/>
            <person name="Fiore M.F."/>
        </authorList>
    </citation>
    <scope>NUCLEOTIDE SEQUENCE [LARGE SCALE GENOMIC DNA]</scope>
    <source>
        <strain evidence="1 2">CENA357</strain>
    </source>
</reference>
<organism evidence="1 2">
    <name type="scientific">Atlanticothrix silvestris CENA357</name>
    <dbReference type="NCBI Taxonomy" id="1725252"/>
    <lineage>
        <taxon>Bacteria</taxon>
        <taxon>Bacillati</taxon>
        <taxon>Cyanobacteriota</taxon>
        <taxon>Cyanophyceae</taxon>
        <taxon>Nostocales</taxon>
        <taxon>Nodulariaceae</taxon>
        <taxon>Atlanticothrix</taxon>
        <taxon>Atlanticothrix silvestris</taxon>
    </lineage>
</organism>
<dbReference type="GO" id="GO:0006744">
    <property type="term" value="P:ubiquinone biosynthetic process"/>
    <property type="evidence" value="ECO:0007669"/>
    <property type="project" value="InterPro"/>
</dbReference>
<dbReference type="RefSeq" id="WP_214439683.1">
    <property type="nucleotide sequence ID" value="NZ_JAECZB010000031.1"/>
</dbReference>
<sequence length="219" mass="25150">MFYKFKQFKAILAAKNSENIGDFAILKSDFLGAKVSPEIASKLQQVVGYHPAIDLVELSQYPQDTFGRKYADHMQANHLKPLNVSPELEDVARRNVFALRYTVTHDIFHVLLGFDTSYAGEIGVLAFAAEQNYSKSLKISLWFARLLYPILAPWQMKAIFINLQKGRKLAKKADFLLGYRFENHWQEPIHEVIKRLGLSEIPTIEPSQYLLQANSDRIY</sequence>
<accession>A0A8J7HJ27</accession>
<dbReference type="Pfam" id="PF05019">
    <property type="entry name" value="Coq4"/>
    <property type="match status" value="1"/>
</dbReference>
<dbReference type="EMBL" id="JAECZB010000031">
    <property type="protein sequence ID" value="MBH8553398.1"/>
    <property type="molecule type" value="Genomic_DNA"/>
</dbReference>
<evidence type="ECO:0000313" key="2">
    <source>
        <dbReference type="Proteomes" id="UP000599391"/>
    </source>
</evidence>
<dbReference type="AlphaFoldDB" id="A0A8J7HJ27"/>
<proteinExistence type="predicted"/>
<gene>
    <name evidence="1" type="ORF">I8751_13640</name>
</gene>